<reference evidence="1 2" key="1">
    <citation type="journal article" date="2016" name="Nat. Commun.">
        <title>Thousands of microbial genomes shed light on interconnected biogeochemical processes in an aquifer system.</title>
        <authorList>
            <person name="Anantharaman K."/>
            <person name="Brown C.T."/>
            <person name="Hug L.A."/>
            <person name="Sharon I."/>
            <person name="Castelle C.J."/>
            <person name="Probst A.J."/>
            <person name="Thomas B.C."/>
            <person name="Singh A."/>
            <person name="Wilkins M.J."/>
            <person name="Karaoz U."/>
            <person name="Brodie E.L."/>
            <person name="Williams K.H."/>
            <person name="Hubbard S.S."/>
            <person name="Banfield J.F."/>
        </authorList>
    </citation>
    <scope>NUCLEOTIDE SEQUENCE [LARGE SCALE GENOMIC DNA]</scope>
</reference>
<comment type="caution">
    <text evidence="1">The sequence shown here is derived from an EMBL/GenBank/DDBJ whole genome shotgun (WGS) entry which is preliminary data.</text>
</comment>
<evidence type="ECO:0000313" key="2">
    <source>
        <dbReference type="Proteomes" id="UP000178684"/>
    </source>
</evidence>
<proteinExistence type="predicted"/>
<protein>
    <submittedName>
        <fullName evidence="1">Uncharacterized protein</fullName>
    </submittedName>
</protein>
<name>A0A1F5X3A6_9BACT</name>
<evidence type="ECO:0000313" key="1">
    <source>
        <dbReference type="EMBL" id="OGF82360.1"/>
    </source>
</evidence>
<accession>A0A1F5X3A6</accession>
<organism evidence="1 2">
    <name type="scientific">Candidatus Giovannonibacteria bacterium RIFCSPLOWO2_01_FULL_46_13</name>
    <dbReference type="NCBI Taxonomy" id="1798352"/>
    <lineage>
        <taxon>Bacteria</taxon>
        <taxon>Candidatus Giovannoniibacteriota</taxon>
    </lineage>
</organism>
<dbReference type="Proteomes" id="UP000178684">
    <property type="component" value="Unassembled WGS sequence"/>
</dbReference>
<gene>
    <name evidence="1" type="ORF">A3B18_00195</name>
</gene>
<dbReference type="AlphaFoldDB" id="A0A1F5X3A6"/>
<dbReference type="EMBL" id="MFIE01000022">
    <property type="protein sequence ID" value="OGF82360.1"/>
    <property type="molecule type" value="Genomic_DNA"/>
</dbReference>
<sequence length="100" mass="11255">MALKNPRDGIVRGLEMGDQISYARGKKRGEWILSILAPSGLARRTKMQWRSSNNKLGIRLFMKRGDLKSHAQSLCDIAGLEYVKVSAVSEGKRRVILEIE</sequence>